<evidence type="ECO:0000313" key="2">
    <source>
        <dbReference type="EMBL" id="BAJ24572.1"/>
    </source>
</evidence>
<name>E2RV38_SIPSI</name>
<proteinExistence type="predicted"/>
<dbReference type="AlphaFoldDB" id="E2RV38"/>
<keyword evidence="1" id="KW-1133">Transmembrane helix</keyword>
<keyword evidence="1" id="KW-0472">Membrane</keyword>
<accession>E2RV38</accession>
<feature type="transmembrane region" description="Helical" evidence="1">
    <location>
        <begin position="6"/>
        <end position="29"/>
    </location>
</feature>
<protein>
    <submittedName>
        <fullName evidence="2">ATP synthase F0 subunit 8</fullName>
    </submittedName>
</protein>
<dbReference type="EMBL" id="AB477470">
    <property type="protein sequence ID" value="BAJ24572.1"/>
    <property type="molecule type" value="Genomic_DNA"/>
</dbReference>
<keyword evidence="1" id="KW-0812">Transmembrane</keyword>
<reference evidence="2" key="1">
    <citation type="journal article" date="2011" name="Mol. Phylogenet. Evol.">
        <title>Exploring the molecular phylogeny of phasmids with whole mitochondrial genome sequences.</title>
        <authorList>
            <person name="Komoto N."/>
            <person name="Yukuhiro K."/>
            <person name="Ueda K."/>
            <person name="Tomita S."/>
        </authorList>
    </citation>
    <scope>NUCLEOTIDE SEQUENCE</scope>
</reference>
<sequence length="52" mass="6718">MPQMMPMSWMILYMFFILLMMLFMTKMYFYKKTMKEENMNKNMITKQINWKW</sequence>
<keyword evidence="2" id="KW-0496">Mitochondrion</keyword>
<geneLocation type="mitochondrion" evidence="2"/>
<organism evidence="2">
    <name type="scientific">Sipyloidea sipylus</name>
    <name type="common">Madagascan stick insect</name>
    <name type="synonym">Necroscia sipylus</name>
    <dbReference type="NCBI Taxonomy" id="202427"/>
    <lineage>
        <taxon>Eukaryota</taxon>
        <taxon>Metazoa</taxon>
        <taxon>Ecdysozoa</taxon>
        <taxon>Arthropoda</taxon>
        <taxon>Hexapoda</taxon>
        <taxon>Insecta</taxon>
        <taxon>Pterygota</taxon>
        <taxon>Neoptera</taxon>
        <taxon>Polyneoptera</taxon>
        <taxon>Phasmatodea</taxon>
        <taxon>Verophasmatodea</taxon>
        <taxon>Anareolatae</taxon>
        <taxon>Lonchodidae</taxon>
        <taxon>Necrosciinae</taxon>
        <taxon>Sipyloidea</taxon>
    </lineage>
</organism>
<evidence type="ECO:0000256" key="1">
    <source>
        <dbReference type="SAM" id="Phobius"/>
    </source>
</evidence>
<gene>
    <name evidence="2" type="primary">ATP8</name>
</gene>